<accession>A0A085WF12</accession>
<feature type="chain" id="PRO_5001799482" description="Outer membrane protein beta-barrel domain-containing protein" evidence="1">
    <location>
        <begin position="26"/>
        <end position="147"/>
    </location>
</feature>
<comment type="caution">
    <text evidence="2">The sequence shown here is derived from an EMBL/GenBank/DDBJ whole genome shotgun (WGS) entry which is preliminary data.</text>
</comment>
<evidence type="ECO:0008006" key="4">
    <source>
        <dbReference type="Google" id="ProtNLM"/>
    </source>
</evidence>
<feature type="signal peptide" evidence="1">
    <location>
        <begin position="1"/>
        <end position="25"/>
    </location>
</feature>
<dbReference type="AlphaFoldDB" id="A0A085WF12"/>
<keyword evidence="1" id="KW-0732">Signal</keyword>
<sequence length="147" mass="15491">MNLLRPCLGGLLAVGLLVVPSSSEAASVRIGLGADYWFDEGAAFQLNLGVETHLAGPLHLGGRFGVSLLPKADTLGIPIDLVLRADLTRQFYLEGLVGPWLVIDSGETLRAHAAFGFGIKSGALSFGLEVGYASPEPIIGVRLGYRF</sequence>
<evidence type="ECO:0000256" key="1">
    <source>
        <dbReference type="SAM" id="SignalP"/>
    </source>
</evidence>
<evidence type="ECO:0000313" key="2">
    <source>
        <dbReference type="EMBL" id="KFE66275.1"/>
    </source>
</evidence>
<organism evidence="2 3">
    <name type="scientific">Hyalangium minutum</name>
    <dbReference type="NCBI Taxonomy" id="394096"/>
    <lineage>
        <taxon>Bacteria</taxon>
        <taxon>Pseudomonadati</taxon>
        <taxon>Myxococcota</taxon>
        <taxon>Myxococcia</taxon>
        <taxon>Myxococcales</taxon>
        <taxon>Cystobacterineae</taxon>
        <taxon>Archangiaceae</taxon>
        <taxon>Hyalangium</taxon>
    </lineage>
</organism>
<evidence type="ECO:0000313" key="3">
    <source>
        <dbReference type="Proteomes" id="UP000028725"/>
    </source>
</evidence>
<gene>
    <name evidence="2" type="ORF">DB31_1340</name>
</gene>
<dbReference type="Proteomes" id="UP000028725">
    <property type="component" value="Unassembled WGS sequence"/>
</dbReference>
<dbReference type="RefSeq" id="WP_052420293.1">
    <property type="nucleotide sequence ID" value="NZ_JMCB01000011.1"/>
</dbReference>
<keyword evidence="3" id="KW-1185">Reference proteome</keyword>
<name>A0A085WF12_9BACT</name>
<protein>
    <recommendedName>
        <fullName evidence="4">Outer membrane protein beta-barrel domain-containing protein</fullName>
    </recommendedName>
</protein>
<dbReference type="OrthoDB" id="5508630at2"/>
<reference evidence="2 3" key="1">
    <citation type="submission" date="2014-04" db="EMBL/GenBank/DDBJ databases">
        <title>Genome assembly of Hyalangium minutum DSM 14724.</title>
        <authorList>
            <person name="Sharma G."/>
            <person name="Subramanian S."/>
        </authorList>
    </citation>
    <scope>NUCLEOTIDE SEQUENCE [LARGE SCALE GENOMIC DNA]</scope>
    <source>
        <strain evidence="2 3">DSM 14724</strain>
    </source>
</reference>
<dbReference type="EMBL" id="JMCB01000011">
    <property type="protein sequence ID" value="KFE66275.1"/>
    <property type="molecule type" value="Genomic_DNA"/>
</dbReference>
<proteinExistence type="predicted"/>